<keyword evidence="2" id="KW-1185">Reference proteome</keyword>
<gene>
    <name evidence="1" type="ORF">F511_41899</name>
</gene>
<dbReference type="EMBL" id="KQ996639">
    <property type="protein sequence ID" value="KZV44607.1"/>
    <property type="molecule type" value="Genomic_DNA"/>
</dbReference>
<dbReference type="Proteomes" id="UP000250235">
    <property type="component" value="Unassembled WGS sequence"/>
</dbReference>
<evidence type="ECO:0000313" key="2">
    <source>
        <dbReference type="Proteomes" id="UP000250235"/>
    </source>
</evidence>
<protein>
    <submittedName>
        <fullName evidence="1">Uncharacterized protein</fullName>
    </submittedName>
</protein>
<name>A0A2Z7CFG3_9LAMI</name>
<reference evidence="1 2" key="1">
    <citation type="journal article" date="2015" name="Proc. Natl. Acad. Sci. U.S.A.">
        <title>The resurrection genome of Boea hygrometrica: A blueprint for survival of dehydration.</title>
        <authorList>
            <person name="Xiao L."/>
            <person name="Yang G."/>
            <person name="Zhang L."/>
            <person name="Yang X."/>
            <person name="Zhao S."/>
            <person name="Ji Z."/>
            <person name="Zhou Q."/>
            <person name="Hu M."/>
            <person name="Wang Y."/>
            <person name="Chen M."/>
            <person name="Xu Y."/>
            <person name="Jin H."/>
            <person name="Xiao X."/>
            <person name="Hu G."/>
            <person name="Bao F."/>
            <person name="Hu Y."/>
            <person name="Wan P."/>
            <person name="Li L."/>
            <person name="Deng X."/>
            <person name="Kuang T."/>
            <person name="Xiang C."/>
            <person name="Zhu J.K."/>
            <person name="Oliver M.J."/>
            <person name="He Y."/>
        </authorList>
    </citation>
    <scope>NUCLEOTIDE SEQUENCE [LARGE SCALE GENOMIC DNA]</scope>
    <source>
        <strain evidence="2">cv. XS01</strain>
    </source>
</reference>
<organism evidence="1 2">
    <name type="scientific">Dorcoceras hygrometricum</name>
    <dbReference type="NCBI Taxonomy" id="472368"/>
    <lineage>
        <taxon>Eukaryota</taxon>
        <taxon>Viridiplantae</taxon>
        <taxon>Streptophyta</taxon>
        <taxon>Embryophyta</taxon>
        <taxon>Tracheophyta</taxon>
        <taxon>Spermatophyta</taxon>
        <taxon>Magnoliopsida</taxon>
        <taxon>eudicotyledons</taxon>
        <taxon>Gunneridae</taxon>
        <taxon>Pentapetalae</taxon>
        <taxon>asterids</taxon>
        <taxon>lamiids</taxon>
        <taxon>Lamiales</taxon>
        <taxon>Gesneriaceae</taxon>
        <taxon>Didymocarpoideae</taxon>
        <taxon>Trichosporeae</taxon>
        <taxon>Loxocarpinae</taxon>
        <taxon>Dorcoceras</taxon>
    </lineage>
</organism>
<accession>A0A2Z7CFG3</accession>
<dbReference type="AlphaFoldDB" id="A0A2Z7CFG3"/>
<evidence type="ECO:0000313" key="1">
    <source>
        <dbReference type="EMBL" id="KZV44607.1"/>
    </source>
</evidence>
<sequence>MLTQKLTLAEKRTHRLFLKSFELQQLHVSTPALIQRLNWVANERAKQGKSSATKIVKNKGWMRWKSAVENHATSNSETKTSSSPCVTLTSSLLIPNSPAASYSKLFLCRLDTLATAETSNTATGYLATGCFSLRLDSLAREKRCRINLCKRHRFAIAISKYHLLVNSSLRLDFLLYDVASLLRLDVQATCWYLATALSNHLLIMMTSPMTSSTLNHLLILQPDVASSLSFLFSSADCFLLNGDITADVIYA</sequence>
<proteinExistence type="predicted"/>